<gene>
    <name evidence="2" type="ORF">BOKJ2_LOCUS2497</name>
</gene>
<evidence type="ECO:0000313" key="2">
    <source>
        <dbReference type="EMBL" id="CAD5209072.1"/>
    </source>
</evidence>
<reference evidence="2" key="1">
    <citation type="submission" date="2020-09" db="EMBL/GenBank/DDBJ databases">
        <authorList>
            <person name="Kikuchi T."/>
        </authorList>
    </citation>
    <scope>NUCLEOTIDE SEQUENCE</scope>
    <source>
        <strain evidence="2">SH1</strain>
    </source>
</reference>
<name>A0A811JZP5_9BILA</name>
<dbReference type="Proteomes" id="UP000614601">
    <property type="component" value="Unassembled WGS sequence"/>
</dbReference>
<feature type="domain" description="Peptidase A1" evidence="1">
    <location>
        <begin position="44"/>
        <end position="176"/>
    </location>
</feature>
<accession>A0A811JZP5</accession>
<dbReference type="EMBL" id="CAJFDH010000002">
    <property type="protein sequence ID" value="CAD5209072.1"/>
    <property type="molecule type" value="Genomic_DNA"/>
</dbReference>
<dbReference type="InterPro" id="IPR033121">
    <property type="entry name" value="PEPTIDASE_A1"/>
</dbReference>
<comment type="caution">
    <text evidence="2">The sequence shown here is derived from an EMBL/GenBank/DDBJ whole genome shotgun (WGS) entry which is preliminary data.</text>
</comment>
<sequence>MDNFDNKVLCVGVDVNSVKTTTITTFGMIPFNQNALVIKTKSQKNYEGNWLLPVTGIQVYNKRLDTAPLYAALSTTSSDISIGWMVFSRVIQALGAFRYKESDPYMVLCSRQTELTIYFEDRPVSIPFDAFAESTANKNLCKILITENYSNTEMFIGANLLINNGLCLNRETEEIRIYNSADTALQASDEGVIYTETY</sequence>
<dbReference type="InterPro" id="IPR021109">
    <property type="entry name" value="Peptidase_aspartic_dom_sf"/>
</dbReference>
<dbReference type="Proteomes" id="UP000783686">
    <property type="component" value="Unassembled WGS sequence"/>
</dbReference>
<dbReference type="EMBL" id="CAJFCW020000002">
    <property type="protein sequence ID" value="CAG9088401.1"/>
    <property type="molecule type" value="Genomic_DNA"/>
</dbReference>
<dbReference type="Gene3D" id="2.40.70.10">
    <property type="entry name" value="Acid Proteases"/>
    <property type="match status" value="1"/>
</dbReference>
<evidence type="ECO:0000259" key="1">
    <source>
        <dbReference type="Pfam" id="PF00026"/>
    </source>
</evidence>
<dbReference type="SUPFAM" id="SSF50630">
    <property type="entry name" value="Acid proteases"/>
    <property type="match status" value="1"/>
</dbReference>
<keyword evidence="3" id="KW-1185">Reference proteome</keyword>
<dbReference type="AlphaFoldDB" id="A0A811JZP5"/>
<proteinExistence type="predicted"/>
<organism evidence="2 3">
    <name type="scientific">Bursaphelenchus okinawaensis</name>
    <dbReference type="NCBI Taxonomy" id="465554"/>
    <lineage>
        <taxon>Eukaryota</taxon>
        <taxon>Metazoa</taxon>
        <taxon>Ecdysozoa</taxon>
        <taxon>Nematoda</taxon>
        <taxon>Chromadorea</taxon>
        <taxon>Rhabditida</taxon>
        <taxon>Tylenchina</taxon>
        <taxon>Tylenchomorpha</taxon>
        <taxon>Aphelenchoidea</taxon>
        <taxon>Aphelenchoididae</taxon>
        <taxon>Bursaphelenchus</taxon>
    </lineage>
</organism>
<evidence type="ECO:0000313" key="3">
    <source>
        <dbReference type="Proteomes" id="UP000614601"/>
    </source>
</evidence>
<dbReference type="Pfam" id="PF00026">
    <property type="entry name" value="Asp"/>
    <property type="match status" value="1"/>
</dbReference>
<protein>
    <recommendedName>
        <fullName evidence="1">Peptidase A1 domain-containing protein</fullName>
    </recommendedName>
</protein>